<dbReference type="PROSITE" id="PS50965">
    <property type="entry name" value="NERD"/>
    <property type="match status" value="1"/>
</dbReference>
<dbReference type="Proteomes" id="UP001344888">
    <property type="component" value="Unassembled WGS sequence"/>
</dbReference>
<protein>
    <submittedName>
        <fullName evidence="2">Nuclease-related domain-containing protein</fullName>
    </submittedName>
</protein>
<comment type="caution">
    <text evidence="2">The sequence shown here is derived from an EMBL/GenBank/DDBJ whole genome shotgun (WGS) entry which is preliminary data.</text>
</comment>
<proteinExistence type="predicted"/>
<keyword evidence="3" id="KW-1185">Reference proteome</keyword>
<accession>A0AAW9NLE7</accession>
<name>A0AAW9NLE7_9BACL</name>
<dbReference type="AlphaFoldDB" id="A0AAW9NLE7"/>
<evidence type="ECO:0000313" key="2">
    <source>
        <dbReference type="EMBL" id="MEC1178177.1"/>
    </source>
</evidence>
<reference evidence="2 3" key="1">
    <citation type="submission" date="2023-03" db="EMBL/GenBank/DDBJ databases">
        <title>Bacillus Genome Sequencing.</title>
        <authorList>
            <person name="Dunlap C."/>
        </authorList>
    </citation>
    <scope>NUCLEOTIDE SEQUENCE [LARGE SCALE GENOMIC DNA]</scope>
    <source>
        <strain evidence="2 3">B-59205</strain>
    </source>
</reference>
<organism evidence="2 3">
    <name type="scientific">Metasolibacillus meyeri</name>
    <dbReference type="NCBI Taxonomy" id="1071052"/>
    <lineage>
        <taxon>Bacteria</taxon>
        <taxon>Bacillati</taxon>
        <taxon>Bacillota</taxon>
        <taxon>Bacilli</taxon>
        <taxon>Bacillales</taxon>
        <taxon>Caryophanaceae</taxon>
        <taxon>Metasolibacillus</taxon>
    </lineage>
</organism>
<feature type="domain" description="NERD" evidence="1">
    <location>
        <begin position="32"/>
        <end position="148"/>
    </location>
</feature>
<evidence type="ECO:0000259" key="1">
    <source>
        <dbReference type="PROSITE" id="PS50965"/>
    </source>
</evidence>
<evidence type="ECO:0000313" key="3">
    <source>
        <dbReference type="Proteomes" id="UP001344888"/>
    </source>
</evidence>
<dbReference type="EMBL" id="JARSFG010000010">
    <property type="protein sequence ID" value="MEC1178177.1"/>
    <property type="molecule type" value="Genomic_DNA"/>
</dbReference>
<sequence>MRLQQLEAIVRRVDELHPNYSYFKEQLAMVDAGISGENEVQFFLQELTVPHRIIRNLSFFSAQQQRHEIDFVVIFPSLIVCFEVKNMAGSLHFDAEASQLLRTRADVTERFPNPIEQLNRHLRVLSSLFPNVPIRGAVVIANRRAIITSKPLDFPIFHADYIPSFIEKSLLMYTEPVLCLDEVYHDLMSLHAPHKKPFSFSIEQLKYGVFCVRCTAKMHFAQGKFLCPHCRFQDRYACLQALHDFRLLVDTKITNQQFCRLCDLPSRYVAKRLLRFLPIVKRGKYTYYEIPEQIFMIGYEESHDSPASPLYSPVRITRKRGSCETSPFLSSYANAACAFSSCIRTCSKPVPPKELRRRTAASGASTS</sequence>
<dbReference type="InterPro" id="IPR011528">
    <property type="entry name" value="NERD"/>
</dbReference>
<gene>
    <name evidence="2" type="ORF">P9B03_06750</name>
</gene>
<dbReference type="RefSeq" id="WP_326122710.1">
    <property type="nucleotide sequence ID" value="NZ_JARSFG010000010.1"/>
</dbReference>
<dbReference type="Pfam" id="PF08378">
    <property type="entry name" value="NERD"/>
    <property type="match status" value="1"/>
</dbReference>